<proteinExistence type="predicted"/>
<name>A0AB39P0A0_9ACTN</name>
<dbReference type="EMBL" id="CP163435">
    <property type="protein sequence ID" value="XDQ23576.1"/>
    <property type="molecule type" value="Genomic_DNA"/>
</dbReference>
<sequence>MPELRAYRAGARPRGGDGNELHTYWHKDGRDRDRWCRSFVDLLDTGRVAAGPAARV</sequence>
<reference evidence="2" key="1">
    <citation type="submission" date="2024-07" db="EMBL/GenBank/DDBJ databases">
        <authorList>
            <person name="Yu S.T."/>
        </authorList>
    </citation>
    <scope>NUCLEOTIDE SEQUENCE</scope>
    <source>
        <strain evidence="2">R21</strain>
    </source>
</reference>
<organism evidence="2">
    <name type="scientific">Streptomyces sp. R21</name>
    <dbReference type="NCBI Taxonomy" id="3238627"/>
    <lineage>
        <taxon>Bacteria</taxon>
        <taxon>Bacillati</taxon>
        <taxon>Actinomycetota</taxon>
        <taxon>Actinomycetes</taxon>
        <taxon>Kitasatosporales</taxon>
        <taxon>Streptomycetaceae</taxon>
        <taxon>Streptomyces</taxon>
    </lineage>
</organism>
<protein>
    <submittedName>
        <fullName evidence="2">Uncharacterized protein</fullName>
    </submittedName>
</protein>
<accession>A0AB39P0A0</accession>
<dbReference type="AlphaFoldDB" id="A0AB39P0A0"/>
<evidence type="ECO:0000313" key="2">
    <source>
        <dbReference type="EMBL" id="XDQ23576.1"/>
    </source>
</evidence>
<feature type="region of interest" description="Disordered" evidence="1">
    <location>
        <begin position="1"/>
        <end position="20"/>
    </location>
</feature>
<evidence type="ECO:0000256" key="1">
    <source>
        <dbReference type="SAM" id="MobiDB-lite"/>
    </source>
</evidence>
<gene>
    <name evidence="2" type="ORF">AB5J56_02160</name>
</gene>
<dbReference type="RefSeq" id="WP_369229425.1">
    <property type="nucleotide sequence ID" value="NZ_CP163435.1"/>
</dbReference>